<dbReference type="InterPro" id="IPR036396">
    <property type="entry name" value="Cyt_P450_sf"/>
</dbReference>
<reference evidence="13 14" key="1">
    <citation type="submission" date="2024-02" db="EMBL/GenBank/DDBJ databases">
        <title>A draft genome for the cacao thread blight pathogen Marasmius crinis-equi.</title>
        <authorList>
            <person name="Cohen S.P."/>
            <person name="Baruah I.K."/>
            <person name="Amoako-Attah I."/>
            <person name="Bukari Y."/>
            <person name="Meinhardt L.W."/>
            <person name="Bailey B.A."/>
        </authorList>
    </citation>
    <scope>NUCLEOTIDE SEQUENCE [LARGE SCALE GENOMIC DNA]</scope>
    <source>
        <strain evidence="13 14">GH-76</strain>
    </source>
</reference>
<dbReference type="InterPro" id="IPR001128">
    <property type="entry name" value="Cyt_P450"/>
</dbReference>
<evidence type="ECO:0000313" key="13">
    <source>
        <dbReference type="EMBL" id="KAL0575937.1"/>
    </source>
</evidence>
<keyword evidence="10" id="KW-0408">Iron</keyword>
<evidence type="ECO:0000256" key="3">
    <source>
        <dbReference type="ARBA" id="ARBA00004721"/>
    </source>
</evidence>
<keyword evidence="9" id="KW-0560">Oxidoreductase</keyword>
<keyword evidence="7" id="KW-0479">Metal-binding</keyword>
<protein>
    <recommendedName>
        <fullName evidence="15">Cytochrome P450</fullName>
    </recommendedName>
</protein>
<keyword evidence="11" id="KW-0503">Monooxygenase</keyword>
<organism evidence="13 14">
    <name type="scientific">Marasmius crinis-equi</name>
    <dbReference type="NCBI Taxonomy" id="585013"/>
    <lineage>
        <taxon>Eukaryota</taxon>
        <taxon>Fungi</taxon>
        <taxon>Dikarya</taxon>
        <taxon>Basidiomycota</taxon>
        <taxon>Agaricomycotina</taxon>
        <taxon>Agaricomycetes</taxon>
        <taxon>Agaricomycetidae</taxon>
        <taxon>Agaricales</taxon>
        <taxon>Marasmiineae</taxon>
        <taxon>Marasmiaceae</taxon>
        <taxon>Marasmius</taxon>
    </lineage>
</organism>
<dbReference type="Proteomes" id="UP001465976">
    <property type="component" value="Unassembled WGS sequence"/>
</dbReference>
<comment type="similarity">
    <text evidence="4">Belongs to the cytochrome P450 family.</text>
</comment>
<keyword evidence="8" id="KW-1133">Transmembrane helix</keyword>
<comment type="cofactor">
    <cofactor evidence="1">
        <name>heme</name>
        <dbReference type="ChEBI" id="CHEBI:30413"/>
    </cofactor>
</comment>
<sequence length="245" mass="26723">MFPSSGTLLERLLTNSLSDPRETGNFKPMGFGHKFDSVETGGGDEIARSHKDIVALGWKPSSAAIIADSFLAYFPRVFQNSLLRLPTSAMQTLLHFRTISEKWSTDLLRTNIALETTQSRGGEESAASTGLMASVAAANVYTKERDKLTFDEIAHQTATILVSGQDTTGNTLAWALYEIAKRPKWQDKVRQEIVEAGPDPSPDKLEYLNAHIKASTISKDFNIQTSISSPLALGDTSLVSECPVC</sequence>
<evidence type="ECO:0000256" key="4">
    <source>
        <dbReference type="ARBA" id="ARBA00010617"/>
    </source>
</evidence>
<evidence type="ECO:0000256" key="6">
    <source>
        <dbReference type="ARBA" id="ARBA00022692"/>
    </source>
</evidence>
<dbReference type="PANTHER" id="PTHR24305">
    <property type="entry name" value="CYTOCHROME P450"/>
    <property type="match status" value="1"/>
</dbReference>
<comment type="subcellular location">
    <subcellularLocation>
        <location evidence="2">Membrane</location>
    </subcellularLocation>
</comment>
<dbReference type="SUPFAM" id="SSF48264">
    <property type="entry name" value="Cytochrome P450"/>
    <property type="match status" value="1"/>
</dbReference>
<gene>
    <name evidence="13" type="ORF">V5O48_006049</name>
</gene>
<evidence type="ECO:0000256" key="5">
    <source>
        <dbReference type="ARBA" id="ARBA00022617"/>
    </source>
</evidence>
<evidence type="ECO:0000256" key="12">
    <source>
        <dbReference type="ARBA" id="ARBA00023136"/>
    </source>
</evidence>
<keyword evidence="12" id="KW-0472">Membrane</keyword>
<evidence type="ECO:0000256" key="7">
    <source>
        <dbReference type="ARBA" id="ARBA00022723"/>
    </source>
</evidence>
<keyword evidence="5" id="KW-0349">Heme</keyword>
<evidence type="ECO:0000256" key="8">
    <source>
        <dbReference type="ARBA" id="ARBA00022989"/>
    </source>
</evidence>
<evidence type="ECO:0000256" key="9">
    <source>
        <dbReference type="ARBA" id="ARBA00023002"/>
    </source>
</evidence>
<evidence type="ECO:0000256" key="10">
    <source>
        <dbReference type="ARBA" id="ARBA00023004"/>
    </source>
</evidence>
<comment type="pathway">
    <text evidence="3">Secondary metabolite biosynthesis; terpenoid biosynthesis.</text>
</comment>
<evidence type="ECO:0000256" key="1">
    <source>
        <dbReference type="ARBA" id="ARBA00001971"/>
    </source>
</evidence>
<keyword evidence="6" id="KW-0812">Transmembrane</keyword>
<keyword evidence="14" id="KW-1185">Reference proteome</keyword>
<evidence type="ECO:0000256" key="2">
    <source>
        <dbReference type="ARBA" id="ARBA00004370"/>
    </source>
</evidence>
<dbReference type="PANTHER" id="PTHR24305:SF166">
    <property type="entry name" value="CYTOCHROME P450 12A4, MITOCHONDRIAL-RELATED"/>
    <property type="match status" value="1"/>
</dbReference>
<evidence type="ECO:0008006" key="15">
    <source>
        <dbReference type="Google" id="ProtNLM"/>
    </source>
</evidence>
<dbReference type="EMBL" id="JBAHYK010000261">
    <property type="protein sequence ID" value="KAL0575937.1"/>
    <property type="molecule type" value="Genomic_DNA"/>
</dbReference>
<evidence type="ECO:0000313" key="14">
    <source>
        <dbReference type="Proteomes" id="UP001465976"/>
    </source>
</evidence>
<name>A0ABR3FKU1_9AGAR</name>
<evidence type="ECO:0000256" key="11">
    <source>
        <dbReference type="ARBA" id="ARBA00023033"/>
    </source>
</evidence>
<dbReference type="Gene3D" id="1.10.630.10">
    <property type="entry name" value="Cytochrome P450"/>
    <property type="match status" value="1"/>
</dbReference>
<proteinExistence type="inferred from homology"/>
<dbReference type="Pfam" id="PF00067">
    <property type="entry name" value="p450"/>
    <property type="match status" value="1"/>
</dbReference>
<dbReference type="InterPro" id="IPR050121">
    <property type="entry name" value="Cytochrome_P450_monoxygenase"/>
</dbReference>
<accession>A0ABR3FKU1</accession>
<comment type="caution">
    <text evidence="13">The sequence shown here is derived from an EMBL/GenBank/DDBJ whole genome shotgun (WGS) entry which is preliminary data.</text>
</comment>